<keyword evidence="2" id="KW-0812">Transmembrane</keyword>
<feature type="transmembrane region" description="Helical" evidence="2">
    <location>
        <begin position="61"/>
        <end position="79"/>
    </location>
</feature>
<keyword evidence="1" id="KW-0175">Coiled coil</keyword>
<gene>
    <name evidence="3" type="ORF">ACFSAH_05500</name>
</gene>
<proteinExistence type="predicted"/>
<accession>A0ABW4IAI9</accession>
<reference evidence="4" key="1">
    <citation type="journal article" date="2019" name="Int. J. Syst. Evol. Microbiol.">
        <title>The Global Catalogue of Microorganisms (GCM) 10K type strain sequencing project: providing services to taxonomists for standard genome sequencing and annotation.</title>
        <authorList>
            <consortium name="The Broad Institute Genomics Platform"/>
            <consortium name="The Broad Institute Genome Sequencing Center for Infectious Disease"/>
            <person name="Wu L."/>
            <person name="Ma J."/>
        </authorList>
    </citation>
    <scope>NUCLEOTIDE SEQUENCE [LARGE SCALE GENOMIC DNA]</scope>
    <source>
        <strain evidence="4">CCUG 53762</strain>
    </source>
</reference>
<dbReference type="EMBL" id="JBHUDG010000004">
    <property type="protein sequence ID" value="MFD1629324.1"/>
    <property type="molecule type" value="Genomic_DNA"/>
</dbReference>
<name>A0ABW4IAI9_9SPHI</name>
<protein>
    <submittedName>
        <fullName evidence="3">DUF4407 domain-containing protein</fullName>
    </submittedName>
</protein>
<dbReference type="RefSeq" id="WP_379661704.1">
    <property type="nucleotide sequence ID" value="NZ_JBHUDG010000004.1"/>
</dbReference>
<feature type="transmembrane region" description="Helical" evidence="2">
    <location>
        <begin position="284"/>
        <end position="304"/>
    </location>
</feature>
<keyword evidence="2" id="KW-0472">Membrane</keyword>
<feature type="coiled-coil region" evidence="1">
    <location>
        <begin position="154"/>
        <end position="231"/>
    </location>
</feature>
<keyword evidence="4" id="KW-1185">Reference proteome</keyword>
<dbReference type="Pfam" id="PF14362">
    <property type="entry name" value="DUF4407"/>
    <property type="match status" value="1"/>
</dbReference>
<evidence type="ECO:0000256" key="2">
    <source>
        <dbReference type="SAM" id="Phobius"/>
    </source>
</evidence>
<evidence type="ECO:0000256" key="1">
    <source>
        <dbReference type="SAM" id="Coils"/>
    </source>
</evidence>
<evidence type="ECO:0000313" key="3">
    <source>
        <dbReference type="EMBL" id="MFD1629324.1"/>
    </source>
</evidence>
<organism evidence="3 4">
    <name type="scientific">Pseudopedobacter beijingensis</name>
    <dbReference type="NCBI Taxonomy" id="1207056"/>
    <lineage>
        <taxon>Bacteria</taxon>
        <taxon>Pseudomonadati</taxon>
        <taxon>Bacteroidota</taxon>
        <taxon>Sphingobacteriia</taxon>
        <taxon>Sphingobacteriales</taxon>
        <taxon>Sphingobacteriaceae</taxon>
        <taxon>Pseudopedobacter</taxon>
    </lineage>
</organism>
<sequence>MKRITNFFWFCSGAQIELLKKYPTEHNKFVGIGATIFFTALFASLSGGYAMYFVFSGSQAAIFFAVIFGLLWGLAIFNMDRYIVSSIKKTGSSGHQILQALPRILLAIMIGIVISRPLELKIFDKEIRQKLKTSYLNGQRDKIDTLNKAFSNKYLLELKKVEELKTEKDSLEKDINKSRYVLNQEVFGDKTNQTSGVIGFGTYAKQKQSVIDQKEQRLNIVRNNLDQIENIIDRRKELEGLNSTKLFNERELDSLAYVAGFADRNYALGQLSFNPDGTRDVDTYLAISFISFLFILLECLPVFVKLMSDKGPYDIALEHEESTAVYKSERNKDHEITVTDNIQDTLNDTETSKRKTFIQRKAKRDLDDFEY</sequence>
<evidence type="ECO:0000313" key="4">
    <source>
        <dbReference type="Proteomes" id="UP001597118"/>
    </source>
</evidence>
<feature type="transmembrane region" description="Helical" evidence="2">
    <location>
        <begin position="29"/>
        <end position="55"/>
    </location>
</feature>
<comment type="caution">
    <text evidence="3">The sequence shown here is derived from an EMBL/GenBank/DDBJ whole genome shotgun (WGS) entry which is preliminary data.</text>
</comment>
<dbReference type="Proteomes" id="UP001597118">
    <property type="component" value="Unassembled WGS sequence"/>
</dbReference>
<keyword evidence="2" id="KW-1133">Transmembrane helix</keyword>
<dbReference type="InterPro" id="IPR025519">
    <property type="entry name" value="DUF4407"/>
</dbReference>